<keyword evidence="1" id="KW-1133">Transmembrane helix</keyword>
<evidence type="ECO:0000313" key="2">
    <source>
        <dbReference type="EMBL" id="VDP54561.1"/>
    </source>
</evidence>
<keyword evidence="3" id="KW-1185">Reference proteome</keyword>
<dbReference type="EMBL" id="UZAM01020619">
    <property type="protein sequence ID" value="VDP54561.1"/>
    <property type="molecule type" value="Genomic_DNA"/>
</dbReference>
<organism evidence="4">
    <name type="scientific">Soboliphyme baturini</name>
    <dbReference type="NCBI Taxonomy" id="241478"/>
    <lineage>
        <taxon>Eukaryota</taxon>
        <taxon>Metazoa</taxon>
        <taxon>Ecdysozoa</taxon>
        <taxon>Nematoda</taxon>
        <taxon>Enoplea</taxon>
        <taxon>Dorylaimia</taxon>
        <taxon>Dioctophymatida</taxon>
        <taxon>Dioctophymatoidea</taxon>
        <taxon>Soboliphymatidae</taxon>
        <taxon>Soboliphyme</taxon>
    </lineage>
</organism>
<gene>
    <name evidence="2" type="ORF">SBAD_LOCUS13149</name>
</gene>
<feature type="transmembrane region" description="Helical" evidence="1">
    <location>
        <begin position="21"/>
        <end position="42"/>
    </location>
</feature>
<dbReference type="AlphaFoldDB" id="A0A183JBA1"/>
<dbReference type="Proteomes" id="UP000270296">
    <property type="component" value="Unassembled WGS sequence"/>
</dbReference>
<evidence type="ECO:0000313" key="4">
    <source>
        <dbReference type="WBParaSite" id="SBAD_0001356501-mRNA-1"/>
    </source>
</evidence>
<dbReference type="WBParaSite" id="SBAD_0001356501-mRNA-1">
    <property type="protein sequence ID" value="SBAD_0001356501-mRNA-1"/>
    <property type="gene ID" value="SBAD_0001356501"/>
</dbReference>
<evidence type="ECO:0000256" key="1">
    <source>
        <dbReference type="SAM" id="Phobius"/>
    </source>
</evidence>
<evidence type="ECO:0000313" key="3">
    <source>
        <dbReference type="Proteomes" id="UP000270296"/>
    </source>
</evidence>
<proteinExistence type="predicted"/>
<name>A0A183JBA1_9BILA</name>
<keyword evidence="1" id="KW-0472">Membrane</keyword>
<reference evidence="2 3" key="2">
    <citation type="submission" date="2018-11" db="EMBL/GenBank/DDBJ databases">
        <authorList>
            <consortium name="Pathogen Informatics"/>
        </authorList>
    </citation>
    <scope>NUCLEOTIDE SEQUENCE [LARGE SCALE GENOMIC DNA]</scope>
</reference>
<protein>
    <submittedName>
        <fullName evidence="4">Secreted protein</fullName>
    </submittedName>
</protein>
<sequence length="63" mass="7182">MSAVSLIFSHVLNQCFRFANIVYLVQFSFMINFIVPSTLSYVSNPSYSIVVCTSLYSRIVCFL</sequence>
<accession>A0A183JBA1</accession>
<reference evidence="4" key="1">
    <citation type="submission" date="2016-06" db="UniProtKB">
        <authorList>
            <consortium name="WormBaseParasite"/>
        </authorList>
    </citation>
    <scope>IDENTIFICATION</scope>
</reference>
<keyword evidence="1" id="KW-0812">Transmembrane</keyword>